<evidence type="ECO:0000313" key="3">
    <source>
        <dbReference type="Proteomes" id="UP000007517"/>
    </source>
</evidence>
<feature type="compositionally biased region" description="Polar residues" evidence="1">
    <location>
        <begin position="1"/>
        <end position="16"/>
    </location>
</feature>
<organism evidence="2 3">
    <name type="scientific">Blastococcus saxobsidens (strain DD2)</name>
    <dbReference type="NCBI Taxonomy" id="1146883"/>
    <lineage>
        <taxon>Bacteria</taxon>
        <taxon>Bacillati</taxon>
        <taxon>Actinomycetota</taxon>
        <taxon>Actinomycetes</taxon>
        <taxon>Geodermatophilales</taxon>
        <taxon>Geodermatophilaceae</taxon>
        <taxon>Blastococcus</taxon>
    </lineage>
</organism>
<proteinExistence type="predicted"/>
<keyword evidence="3" id="KW-1185">Reference proteome</keyword>
<gene>
    <name evidence="2" type="ordered locus">BLASA_4909</name>
</gene>
<reference evidence="3" key="2">
    <citation type="submission" date="2012-02" db="EMBL/GenBank/DDBJ databases">
        <title>Complete genome sequence of Blastococcus saxobsidens strain DD2.</title>
        <authorList>
            <person name="Genoscope."/>
        </authorList>
    </citation>
    <scope>NUCLEOTIDE SEQUENCE [LARGE SCALE GENOMIC DNA]</scope>
    <source>
        <strain evidence="3">DD2</strain>
    </source>
</reference>
<sequence length="204" mass="21814">MRSPIASSKLSASPCTGTPGMNAAQPPPSETTTACEGSSRRSCSRNASADTTTNRSLSRVTVVTTPLRAASSTPRKLFRADVKVSKWRTVAIAVLLRSSAPRAQAIIPIVVCRADRGLSCCVAPVMVHKYVKYVKYVFTPAAEHTAGRNAPRCTGRWIPLEARRSRPRPGSTNWRRSILGAGGVPSERTPETERCKSAHGEAGA</sequence>
<feature type="region of interest" description="Disordered" evidence="1">
    <location>
        <begin position="1"/>
        <end position="57"/>
    </location>
</feature>
<accession>H6RU80</accession>
<dbReference type="Proteomes" id="UP000007517">
    <property type="component" value="Chromosome"/>
</dbReference>
<dbReference type="STRING" id="1146883.BLASA_4909"/>
<dbReference type="EMBL" id="FO117623">
    <property type="protein sequence ID" value="CCG05687.1"/>
    <property type="molecule type" value="Genomic_DNA"/>
</dbReference>
<name>H6RU80_BLASD</name>
<dbReference type="AlphaFoldDB" id="H6RU80"/>
<evidence type="ECO:0000256" key="1">
    <source>
        <dbReference type="SAM" id="MobiDB-lite"/>
    </source>
</evidence>
<reference evidence="2 3" key="1">
    <citation type="journal article" date="2012" name="J. Bacteriol.">
        <title>Genome Sequence of Blastococcus saxobsidens DD2, a Stone-Inhabiting Bacterium.</title>
        <authorList>
            <person name="Chouaia B."/>
            <person name="Crotti E."/>
            <person name="Brusetti L."/>
            <person name="Daffonchio D."/>
            <person name="Essoussi I."/>
            <person name="Nouioui I."/>
            <person name="Sbissi I."/>
            <person name="Ghodhbane-Gtari F."/>
            <person name="Gtari M."/>
            <person name="Vacherie B."/>
            <person name="Barbe V."/>
            <person name="Medigue C."/>
            <person name="Gury J."/>
            <person name="Pujic P."/>
            <person name="Normand P."/>
        </authorList>
    </citation>
    <scope>NUCLEOTIDE SEQUENCE [LARGE SCALE GENOMIC DNA]</scope>
    <source>
        <strain evidence="2 3">DD2</strain>
    </source>
</reference>
<evidence type="ECO:0000313" key="2">
    <source>
        <dbReference type="EMBL" id="CCG05687.1"/>
    </source>
</evidence>
<feature type="compositionally biased region" description="Polar residues" evidence="1">
    <location>
        <begin position="46"/>
        <end position="57"/>
    </location>
</feature>
<feature type="region of interest" description="Disordered" evidence="1">
    <location>
        <begin position="163"/>
        <end position="204"/>
    </location>
</feature>
<protein>
    <submittedName>
        <fullName evidence="2">Uncharacterized protein</fullName>
    </submittedName>
</protein>
<dbReference type="KEGG" id="bsd:BLASA_4909"/>
<dbReference type="HOGENOM" id="CLU_1341124_0_0_11"/>
<feature type="compositionally biased region" description="Basic and acidic residues" evidence="1">
    <location>
        <begin position="188"/>
        <end position="204"/>
    </location>
</feature>